<reference evidence="1 2" key="1">
    <citation type="journal article" date="2019" name="Nat. Ecol. Evol.">
        <title>Megaphylogeny resolves global patterns of mushroom evolution.</title>
        <authorList>
            <person name="Varga T."/>
            <person name="Krizsan K."/>
            <person name="Foldi C."/>
            <person name="Dima B."/>
            <person name="Sanchez-Garcia M."/>
            <person name="Sanchez-Ramirez S."/>
            <person name="Szollosi G.J."/>
            <person name="Szarkandi J.G."/>
            <person name="Papp V."/>
            <person name="Albert L."/>
            <person name="Andreopoulos W."/>
            <person name="Angelini C."/>
            <person name="Antonin V."/>
            <person name="Barry K.W."/>
            <person name="Bougher N.L."/>
            <person name="Buchanan P."/>
            <person name="Buyck B."/>
            <person name="Bense V."/>
            <person name="Catcheside P."/>
            <person name="Chovatia M."/>
            <person name="Cooper J."/>
            <person name="Damon W."/>
            <person name="Desjardin D."/>
            <person name="Finy P."/>
            <person name="Geml J."/>
            <person name="Haridas S."/>
            <person name="Hughes K."/>
            <person name="Justo A."/>
            <person name="Karasinski D."/>
            <person name="Kautmanova I."/>
            <person name="Kiss B."/>
            <person name="Kocsube S."/>
            <person name="Kotiranta H."/>
            <person name="LaButti K.M."/>
            <person name="Lechner B.E."/>
            <person name="Liimatainen K."/>
            <person name="Lipzen A."/>
            <person name="Lukacs Z."/>
            <person name="Mihaltcheva S."/>
            <person name="Morgado L.N."/>
            <person name="Niskanen T."/>
            <person name="Noordeloos M.E."/>
            <person name="Ohm R.A."/>
            <person name="Ortiz-Santana B."/>
            <person name="Ovrebo C."/>
            <person name="Racz N."/>
            <person name="Riley R."/>
            <person name="Savchenko A."/>
            <person name="Shiryaev A."/>
            <person name="Soop K."/>
            <person name="Spirin V."/>
            <person name="Szebenyi C."/>
            <person name="Tomsovsky M."/>
            <person name="Tulloss R.E."/>
            <person name="Uehling J."/>
            <person name="Grigoriev I.V."/>
            <person name="Vagvolgyi C."/>
            <person name="Papp T."/>
            <person name="Martin F.M."/>
            <person name="Miettinen O."/>
            <person name="Hibbett D.S."/>
            <person name="Nagy L.G."/>
        </authorList>
    </citation>
    <scope>NUCLEOTIDE SEQUENCE [LARGE SCALE GENOMIC DNA]</scope>
    <source>
        <strain evidence="1 2">NL-1719</strain>
    </source>
</reference>
<dbReference type="Proteomes" id="UP000308600">
    <property type="component" value="Unassembled WGS sequence"/>
</dbReference>
<accession>A0ACD3AFF1</accession>
<name>A0ACD3AFF1_9AGAR</name>
<protein>
    <submittedName>
        <fullName evidence="1">Uncharacterized protein</fullName>
    </submittedName>
</protein>
<proteinExistence type="predicted"/>
<sequence>MSGLVMTSRLSSLASSPGSIDDLPLELIREIFLFSSALKFERLTDDSPIPPRFSTTALALSHVSTHWRFIALSFPELWASIAVCCPTEHIVELSKLYLERSGATAPLDLSLVDVLRGVGPCDDWHAASSRWEVCSLHILRSWIPQAHRWMGLNLNLRDLGAFRDLLEIPPQSLKNLERASLDLSHWRNDQVDRMWDIIHTSERLREVHWCSPLQTRPPLTSFRHITDLFVWSISFEELSNLPSLTKLAVRGFKESANVAMVAFPVLESLSMDSLRKDSSWLFDQVTTPNLRQLRFVQSAKLLDVSALHRFISRTNCPLQRLHLRFYHSSEADVLQYMRLAAPLLPHLRALSLGVDWVTELTVNALTPRVDNGQAEVFLPLLKALFLFDCRLEDGLIGKMLVARAAVGEQLVTFKARLEDKGRSHSMDEAILHQSKQSGVLKGLEYLVYEIGDRRTVCNF</sequence>
<organism evidence="1 2">
    <name type="scientific">Pluteus cervinus</name>
    <dbReference type="NCBI Taxonomy" id="181527"/>
    <lineage>
        <taxon>Eukaryota</taxon>
        <taxon>Fungi</taxon>
        <taxon>Dikarya</taxon>
        <taxon>Basidiomycota</taxon>
        <taxon>Agaricomycotina</taxon>
        <taxon>Agaricomycetes</taxon>
        <taxon>Agaricomycetidae</taxon>
        <taxon>Agaricales</taxon>
        <taxon>Pluteineae</taxon>
        <taxon>Pluteaceae</taxon>
        <taxon>Pluteus</taxon>
    </lineage>
</organism>
<evidence type="ECO:0000313" key="2">
    <source>
        <dbReference type="Proteomes" id="UP000308600"/>
    </source>
</evidence>
<evidence type="ECO:0000313" key="1">
    <source>
        <dbReference type="EMBL" id="TFK64416.1"/>
    </source>
</evidence>
<keyword evidence="2" id="KW-1185">Reference proteome</keyword>
<dbReference type="EMBL" id="ML208475">
    <property type="protein sequence ID" value="TFK64416.1"/>
    <property type="molecule type" value="Genomic_DNA"/>
</dbReference>
<gene>
    <name evidence="1" type="ORF">BDN72DRAFT_963226</name>
</gene>